<dbReference type="InParanoid" id="I3TEQ9"/>
<dbReference type="GeneID" id="13013140"/>
<dbReference type="KEGG" id="thg:TCELL_0823"/>
<dbReference type="FunFam" id="3.40.910.10:FF:000010">
    <property type="entry name" value="Deoxyhypusine synthase"/>
    <property type="match status" value="1"/>
</dbReference>
<name>I3TEQ9_THEC1</name>
<sequence>MSDFVESARADILVESISDYRVSHEMTVCDLVEAFGMSHGFMAAHVYNASRVLAAMLKDAEVLKIFSFTGNLVATGLRGVITQLIREGFADVVITTCGAVDHDIARATGSRYYKGDWLYDDAFLRSVEVHRLGNVLIPWEGYGISIEKFTRSLLDELVKVKKEWSGVELLAEVGKRLRDENSFLRAAYEKGVPVVVPGLLDGAFGTNIVFHSTMSGLRLDLLADEKLLAEKVFSARKVGGLIVGGGISKHHALWWSQFKEGMEYSVYITTAVEYDGSLSGAHLREAITWGKVKPSGKSVVVYGDATVLLPIIIVGAKCFMKRG</sequence>
<dbReference type="PANTHER" id="PTHR11703">
    <property type="entry name" value="DEOXYHYPUSINE SYNTHASE"/>
    <property type="match status" value="1"/>
</dbReference>
<keyword evidence="4" id="KW-1185">Reference proteome</keyword>
<evidence type="ECO:0000256" key="2">
    <source>
        <dbReference type="ARBA" id="ARBA00023027"/>
    </source>
</evidence>
<dbReference type="GO" id="GO:0005737">
    <property type="term" value="C:cytoplasm"/>
    <property type="evidence" value="ECO:0007669"/>
    <property type="project" value="TreeGrafter"/>
</dbReference>
<comment type="similarity">
    <text evidence="1">Belongs to the deoxyhypusine synthase family.</text>
</comment>
<dbReference type="eggNOG" id="arCOG04142">
    <property type="taxonomic scope" value="Archaea"/>
</dbReference>
<evidence type="ECO:0000256" key="1">
    <source>
        <dbReference type="ARBA" id="ARBA00009892"/>
    </source>
</evidence>
<dbReference type="Gene3D" id="3.40.910.10">
    <property type="entry name" value="Deoxyhypusine synthase"/>
    <property type="match status" value="1"/>
</dbReference>
<dbReference type="InterPro" id="IPR036982">
    <property type="entry name" value="Deoxyhypusine_synthase_sf"/>
</dbReference>
<evidence type="ECO:0000313" key="3">
    <source>
        <dbReference type="EMBL" id="AFK51247.1"/>
    </source>
</evidence>
<dbReference type="SUPFAM" id="SSF52467">
    <property type="entry name" value="DHS-like NAD/FAD-binding domain"/>
    <property type="match status" value="1"/>
</dbReference>
<dbReference type="FunCoup" id="I3TEQ9">
    <property type="interactions" value="142"/>
</dbReference>
<dbReference type="Proteomes" id="UP000005270">
    <property type="component" value="Chromosome"/>
</dbReference>
<dbReference type="OrthoDB" id="17730at2157"/>
<dbReference type="STRING" id="1184251.TCELL_0823"/>
<protein>
    <submittedName>
        <fullName evidence="3">Putative deoxyhypusine synthase</fullName>
    </submittedName>
</protein>
<reference evidence="3 4" key="1">
    <citation type="journal article" date="2012" name="J. Bacteriol.">
        <title>Complete genome sequence of the hyperthermophilic cellulolytic Crenarchaeon 'Thermogladius cellulolyticus' 1633.</title>
        <authorList>
            <person name="Mardanov A.V."/>
            <person name="Kochetkova T.V."/>
            <person name="Beletsky A.V."/>
            <person name="Bonch-Osmolovskaya E.A."/>
            <person name="Ravin N.V."/>
            <person name="Skryabin K.G."/>
        </authorList>
    </citation>
    <scope>NUCLEOTIDE SEQUENCE [LARGE SCALE GENOMIC DNA]</scope>
    <source>
        <strain evidence="4">DSM 22663 / VKM B-2946 / 1633</strain>
    </source>
</reference>
<dbReference type="NCBIfam" id="NF002294">
    <property type="entry name" value="PRK01221.1"/>
    <property type="match status" value="1"/>
</dbReference>
<keyword evidence="2" id="KW-0520">NAD</keyword>
<organism evidence="3 4">
    <name type="scientific">Thermogladius calderae (strain DSM 22663 / VKM B-2946 / 1633)</name>
    <dbReference type="NCBI Taxonomy" id="1184251"/>
    <lineage>
        <taxon>Archaea</taxon>
        <taxon>Thermoproteota</taxon>
        <taxon>Thermoprotei</taxon>
        <taxon>Desulfurococcales</taxon>
        <taxon>Desulfurococcaceae</taxon>
        <taxon>Thermogladius</taxon>
    </lineage>
</organism>
<dbReference type="EMBL" id="CP003531">
    <property type="protein sequence ID" value="AFK51247.1"/>
    <property type="molecule type" value="Genomic_DNA"/>
</dbReference>
<gene>
    <name evidence="3" type="ordered locus">TCELL_0823</name>
</gene>
<dbReference type="RefSeq" id="WP_014737497.1">
    <property type="nucleotide sequence ID" value="NC_017954.1"/>
</dbReference>
<evidence type="ECO:0000313" key="4">
    <source>
        <dbReference type="Proteomes" id="UP000005270"/>
    </source>
</evidence>
<dbReference type="PANTHER" id="PTHR11703:SF0">
    <property type="entry name" value="DEOXYHYPUSINE SYNTHASE"/>
    <property type="match status" value="1"/>
</dbReference>
<dbReference type="InterPro" id="IPR029035">
    <property type="entry name" value="DHS-like_NAD/FAD-binding_dom"/>
</dbReference>
<dbReference type="InterPro" id="IPR002773">
    <property type="entry name" value="Deoxyhypusine_synthase"/>
</dbReference>
<accession>I3TEQ9</accession>
<proteinExistence type="inferred from homology"/>
<dbReference type="GO" id="GO:0034038">
    <property type="term" value="F:deoxyhypusine synthase activity"/>
    <property type="evidence" value="ECO:0007669"/>
    <property type="project" value="TreeGrafter"/>
</dbReference>
<dbReference type="Pfam" id="PF01916">
    <property type="entry name" value="DS"/>
    <property type="match status" value="1"/>
</dbReference>
<dbReference type="HOGENOM" id="CLU_039781_1_0_2"/>
<dbReference type="AlphaFoldDB" id="I3TEQ9"/>